<reference evidence="2 3" key="1">
    <citation type="submission" date="2023-02" db="EMBL/GenBank/DDBJ databases">
        <title>LHISI_Scaffold_Assembly.</title>
        <authorList>
            <person name="Stuart O.P."/>
            <person name="Cleave R."/>
            <person name="Magrath M.J.L."/>
            <person name="Mikheyev A.S."/>
        </authorList>
    </citation>
    <scope>NUCLEOTIDE SEQUENCE [LARGE SCALE GENOMIC DNA]</scope>
    <source>
        <strain evidence="2">Daus_M_001</strain>
        <tissue evidence="2">Leg muscle</tissue>
    </source>
</reference>
<protein>
    <submittedName>
        <fullName evidence="2">Uncharacterized protein</fullName>
    </submittedName>
</protein>
<evidence type="ECO:0000313" key="2">
    <source>
        <dbReference type="EMBL" id="KAJ8872481.1"/>
    </source>
</evidence>
<dbReference type="EMBL" id="JARBHB010000011">
    <property type="protein sequence ID" value="KAJ8872481.1"/>
    <property type="molecule type" value="Genomic_DNA"/>
</dbReference>
<evidence type="ECO:0000256" key="1">
    <source>
        <dbReference type="SAM" id="MobiDB-lite"/>
    </source>
</evidence>
<organism evidence="2 3">
    <name type="scientific">Dryococelus australis</name>
    <dbReference type="NCBI Taxonomy" id="614101"/>
    <lineage>
        <taxon>Eukaryota</taxon>
        <taxon>Metazoa</taxon>
        <taxon>Ecdysozoa</taxon>
        <taxon>Arthropoda</taxon>
        <taxon>Hexapoda</taxon>
        <taxon>Insecta</taxon>
        <taxon>Pterygota</taxon>
        <taxon>Neoptera</taxon>
        <taxon>Polyneoptera</taxon>
        <taxon>Phasmatodea</taxon>
        <taxon>Verophasmatodea</taxon>
        <taxon>Anareolatae</taxon>
        <taxon>Phasmatidae</taxon>
        <taxon>Eurycanthinae</taxon>
        <taxon>Dryococelus</taxon>
    </lineage>
</organism>
<dbReference type="Proteomes" id="UP001159363">
    <property type="component" value="Chromosome 10"/>
</dbReference>
<evidence type="ECO:0000313" key="3">
    <source>
        <dbReference type="Proteomes" id="UP001159363"/>
    </source>
</evidence>
<keyword evidence="3" id="KW-1185">Reference proteome</keyword>
<feature type="region of interest" description="Disordered" evidence="1">
    <location>
        <begin position="1"/>
        <end position="59"/>
    </location>
</feature>
<sequence length="115" mass="12500">MEQSRNEEVKKTEYPRENPPTSGIVRHDCPRMRKSGSGPVGTRTRATAPCGVSSPCRSSTRAAHNSIHHLHLPLGDRPAFCHDNPGPITAAGKKRLAIKDEVHGPRHLVDMAGPI</sequence>
<proteinExistence type="predicted"/>
<comment type="caution">
    <text evidence="2">The sequence shown here is derived from an EMBL/GenBank/DDBJ whole genome shotgun (WGS) entry which is preliminary data.</text>
</comment>
<accession>A0ABQ9GKB5</accession>
<feature type="compositionally biased region" description="Basic and acidic residues" evidence="1">
    <location>
        <begin position="1"/>
        <end position="16"/>
    </location>
</feature>
<name>A0ABQ9GKB5_9NEOP</name>
<gene>
    <name evidence="2" type="ORF">PR048_026087</name>
</gene>